<feature type="compositionally biased region" description="Basic and acidic residues" evidence="9">
    <location>
        <begin position="447"/>
        <end position="457"/>
    </location>
</feature>
<dbReference type="GO" id="GO:0005634">
    <property type="term" value="C:nucleus"/>
    <property type="evidence" value="ECO:0007669"/>
    <property type="project" value="UniProtKB-SubCell"/>
</dbReference>
<name>A0A8C0UGT0_CYACU</name>
<dbReference type="FunFam" id="3.40.1810.10:FF:000001">
    <property type="entry name" value="Myocyte-specific enhancer factor 2A homolog"/>
    <property type="match status" value="1"/>
</dbReference>
<dbReference type="RefSeq" id="XP_023789619.1">
    <property type="nucleotide sequence ID" value="XM_023933851.1"/>
</dbReference>
<evidence type="ECO:0000313" key="12">
    <source>
        <dbReference type="Proteomes" id="UP000694410"/>
    </source>
</evidence>
<dbReference type="GO" id="GO:0045944">
    <property type="term" value="P:positive regulation of transcription by RNA polymerase II"/>
    <property type="evidence" value="ECO:0007669"/>
    <property type="project" value="InterPro"/>
</dbReference>
<dbReference type="GO" id="GO:0042826">
    <property type="term" value="F:histone deacetylase binding"/>
    <property type="evidence" value="ECO:0007669"/>
    <property type="project" value="TreeGrafter"/>
</dbReference>
<feature type="compositionally biased region" description="Low complexity" evidence="9">
    <location>
        <begin position="433"/>
        <end position="446"/>
    </location>
</feature>
<feature type="compositionally biased region" description="Polar residues" evidence="9">
    <location>
        <begin position="212"/>
        <end position="234"/>
    </location>
</feature>
<evidence type="ECO:0000256" key="5">
    <source>
        <dbReference type="ARBA" id="ARBA00023125"/>
    </source>
</evidence>
<dbReference type="GO" id="GO:0000978">
    <property type="term" value="F:RNA polymerase II cis-regulatory region sequence-specific DNA binding"/>
    <property type="evidence" value="ECO:0007669"/>
    <property type="project" value="TreeGrafter"/>
</dbReference>
<evidence type="ECO:0000256" key="7">
    <source>
        <dbReference type="ARBA" id="ARBA00023163"/>
    </source>
</evidence>
<evidence type="ECO:0000256" key="3">
    <source>
        <dbReference type="ARBA" id="ARBA00022553"/>
    </source>
</evidence>
<dbReference type="GO" id="GO:0030154">
    <property type="term" value="P:cell differentiation"/>
    <property type="evidence" value="ECO:0007669"/>
    <property type="project" value="TreeGrafter"/>
</dbReference>
<feature type="compositionally biased region" description="Low complexity" evidence="9">
    <location>
        <begin position="174"/>
        <end position="183"/>
    </location>
</feature>
<dbReference type="PANTHER" id="PTHR11945">
    <property type="entry name" value="MADS BOX PROTEIN"/>
    <property type="match status" value="1"/>
</dbReference>
<dbReference type="PROSITE" id="PS50066">
    <property type="entry name" value="MADS_BOX_2"/>
    <property type="match status" value="1"/>
</dbReference>
<protein>
    <submittedName>
        <fullName evidence="11">Myocyte enhancer factor 2A</fullName>
    </submittedName>
</protein>
<accession>A0A8C0UGT0</accession>
<dbReference type="CTD" id="4205"/>
<sequence length="487" mass="52232">MGRKKIQITRIMDERNRQVTFTKRKFGLMKKAYELSVLCDCEIALIIFNSSNKLFQYASTDMDKVLLKYTEYNEPHESRTNSDIVEALNKKEHRGCDSPDPDTSYVLTPHTEEKYKKINEEFDNMMRNHKIAPGLPAQNFSMSVTVPVSNPNTLTYSNPGSSLVSPSLAASSSLTDTTMLSPPQSTLHRNVSPGAPQRPPSAGNAGGMLGTTDLSVPNGAGTSPVGNGFVNSRASPSLLGTSGGGNGLGKVMPTKSPPPPGGGNLGMNNRKPDLRVVIPPSSKGMMPPLNTQRISSSQSTQPLATPVVSVTTPSLPPQGLVYSAMPTAYNTDYSLTSADLSALQGFNSPGMLSLGQVSAWQQHHLGPAALSSLVTGSQLSQGSNLSINTNQNINIKSEPISPPRDRVTPSGFPPQQPQQPPPPPPSRQELGRSPVDSLSSSSSSYDGSDREDPRSDFHSPVVLGRPPNAEDRESPSVKRMRMDTWVT</sequence>
<dbReference type="InterPro" id="IPR036879">
    <property type="entry name" value="TF_MADSbox_sf"/>
</dbReference>
<dbReference type="PANTHER" id="PTHR11945:SF637">
    <property type="entry name" value="MYOCYTE-SPECIFIC ENHANCER FACTOR 2A"/>
    <property type="match status" value="1"/>
</dbReference>
<organism evidence="11 12">
    <name type="scientific">Cyanistes caeruleus</name>
    <name type="common">Eurasian blue tit</name>
    <name type="synonym">Parus caeruleus</name>
    <dbReference type="NCBI Taxonomy" id="156563"/>
    <lineage>
        <taxon>Eukaryota</taxon>
        <taxon>Metazoa</taxon>
        <taxon>Chordata</taxon>
        <taxon>Craniata</taxon>
        <taxon>Vertebrata</taxon>
        <taxon>Euteleostomi</taxon>
        <taxon>Archelosauria</taxon>
        <taxon>Archosauria</taxon>
        <taxon>Dinosauria</taxon>
        <taxon>Saurischia</taxon>
        <taxon>Theropoda</taxon>
        <taxon>Coelurosauria</taxon>
        <taxon>Aves</taxon>
        <taxon>Neognathae</taxon>
        <taxon>Neoaves</taxon>
        <taxon>Telluraves</taxon>
        <taxon>Australaves</taxon>
        <taxon>Passeriformes</taxon>
        <taxon>Paridae</taxon>
        <taxon>Cyanistes</taxon>
    </lineage>
</organism>
<evidence type="ECO:0000256" key="1">
    <source>
        <dbReference type="ARBA" id="ARBA00004123"/>
    </source>
</evidence>
<feature type="compositionally biased region" description="Polar residues" evidence="9">
    <location>
        <begin position="383"/>
        <end position="395"/>
    </location>
</feature>
<feature type="region of interest" description="Disordered" evidence="9">
    <location>
        <begin position="383"/>
        <end position="487"/>
    </location>
</feature>
<keyword evidence="12" id="KW-1185">Reference proteome</keyword>
<keyword evidence="5" id="KW-0238">DNA-binding</keyword>
<dbReference type="GO" id="GO:0046983">
    <property type="term" value="F:protein dimerization activity"/>
    <property type="evidence" value="ECO:0007669"/>
    <property type="project" value="InterPro"/>
</dbReference>
<keyword evidence="7" id="KW-0804">Transcription</keyword>
<dbReference type="CDD" id="cd00265">
    <property type="entry name" value="MADS_MEF2_like"/>
    <property type="match status" value="1"/>
</dbReference>
<evidence type="ECO:0000256" key="4">
    <source>
        <dbReference type="ARBA" id="ARBA00023015"/>
    </source>
</evidence>
<dbReference type="SUPFAM" id="SSF55455">
    <property type="entry name" value="SRF-like"/>
    <property type="match status" value="1"/>
</dbReference>
<evidence type="ECO:0000256" key="2">
    <source>
        <dbReference type="ARBA" id="ARBA00022473"/>
    </source>
</evidence>
<reference evidence="11" key="2">
    <citation type="submission" date="2025-09" db="UniProtKB">
        <authorList>
            <consortium name="Ensembl"/>
        </authorList>
    </citation>
    <scope>IDENTIFICATION</scope>
</reference>
<dbReference type="GO" id="GO:0000981">
    <property type="term" value="F:DNA-binding transcription factor activity, RNA polymerase II-specific"/>
    <property type="evidence" value="ECO:0007669"/>
    <property type="project" value="TreeGrafter"/>
</dbReference>
<evidence type="ECO:0000313" key="11">
    <source>
        <dbReference type="Ensembl" id="ENSCCEP00000008791.1"/>
    </source>
</evidence>
<dbReference type="Gene3D" id="3.40.1810.10">
    <property type="entry name" value="Transcription factor, MADS-box"/>
    <property type="match status" value="1"/>
</dbReference>
<dbReference type="Proteomes" id="UP000694410">
    <property type="component" value="Unplaced"/>
</dbReference>
<dbReference type="Pfam" id="PF12347">
    <property type="entry name" value="HJURP_C"/>
    <property type="match status" value="1"/>
</dbReference>
<dbReference type="Ensembl" id="ENSCCET00000013944.1">
    <property type="protein sequence ID" value="ENSCCEP00000008791.1"/>
    <property type="gene ID" value="ENSCCEG00000008976.1"/>
</dbReference>
<feature type="domain" description="MADS-box" evidence="10">
    <location>
        <begin position="1"/>
        <end position="61"/>
    </location>
</feature>
<dbReference type="PRINTS" id="PR00404">
    <property type="entry name" value="MADSDOMAIN"/>
</dbReference>
<keyword evidence="2" id="KW-0217">Developmental protein</keyword>
<comment type="subcellular location">
    <subcellularLocation>
        <location evidence="1">Nucleus</location>
    </subcellularLocation>
</comment>
<evidence type="ECO:0000256" key="8">
    <source>
        <dbReference type="ARBA" id="ARBA00023242"/>
    </source>
</evidence>
<keyword evidence="8" id="KW-0539">Nucleus</keyword>
<keyword evidence="4" id="KW-0805">Transcription regulation</keyword>
<proteinExistence type="predicted"/>
<dbReference type="SMART" id="SM00432">
    <property type="entry name" value="MADS"/>
    <property type="match status" value="1"/>
</dbReference>
<feature type="compositionally biased region" description="Pro residues" evidence="9">
    <location>
        <begin position="411"/>
        <end position="426"/>
    </location>
</feature>
<keyword evidence="3" id="KW-0597">Phosphoprotein</keyword>
<reference evidence="11" key="1">
    <citation type="submission" date="2025-08" db="UniProtKB">
        <authorList>
            <consortium name="Ensembl"/>
        </authorList>
    </citation>
    <scope>IDENTIFICATION</scope>
</reference>
<dbReference type="PROSITE" id="PS00350">
    <property type="entry name" value="MADS_BOX_1"/>
    <property type="match status" value="1"/>
</dbReference>
<dbReference type="AlphaFoldDB" id="A0A8C0UGT0"/>
<evidence type="ECO:0000256" key="9">
    <source>
        <dbReference type="SAM" id="MobiDB-lite"/>
    </source>
</evidence>
<evidence type="ECO:0000256" key="6">
    <source>
        <dbReference type="ARBA" id="ARBA00023159"/>
    </source>
</evidence>
<dbReference type="Pfam" id="PF00319">
    <property type="entry name" value="SRF-TF"/>
    <property type="match status" value="1"/>
</dbReference>
<dbReference type="InterPro" id="IPR033896">
    <property type="entry name" value="MEF2-like_N"/>
</dbReference>
<feature type="region of interest" description="Disordered" evidence="9">
    <location>
        <begin position="174"/>
        <end position="270"/>
    </location>
</feature>
<gene>
    <name evidence="11" type="primary">MEF2A</name>
</gene>
<keyword evidence="6" id="KW-0010">Activator</keyword>
<evidence type="ECO:0000259" key="10">
    <source>
        <dbReference type="PROSITE" id="PS50066"/>
    </source>
</evidence>
<dbReference type="InterPro" id="IPR022102">
    <property type="entry name" value="HJURP_C"/>
</dbReference>
<dbReference type="InterPro" id="IPR002100">
    <property type="entry name" value="TF_MADSbox"/>
</dbReference>
<dbReference type="GeneID" id="111934004"/>
<feature type="compositionally biased region" description="Basic and acidic residues" evidence="9">
    <location>
        <begin position="468"/>
        <end position="487"/>
    </location>
</feature>